<feature type="compositionally biased region" description="Acidic residues" evidence="1">
    <location>
        <begin position="565"/>
        <end position="576"/>
    </location>
</feature>
<dbReference type="InParanoid" id="A0A1V8SPG8"/>
<feature type="compositionally biased region" description="Low complexity" evidence="1">
    <location>
        <begin position="547"/>
        <end position="559"/>
    </location>
</feature>
<sequence length="623" mass="68963">MMKRRLSTFGKSLRTFFDSRRRESRQLKREELQDQLAEAAAHELPPSAPATATEAHFRVPELPLDVQPDLPHQLAEEAAHTPKDQAVDSSSKSPVGSPLSPSPSGPGPDHAESATGQALTTAIDAKIEPAPISDRGDVGVVKTELSEAKSNEGEVAITFDEGLHSCQTQKSPVTYEFCTFDSDDPEDFTYGPTRFIEATDGQREVVALCITHELSHAITVALQQERAYRKVVDDSYARKDSVEWLKGDTESQIARCIAQIDSAGEGSQAAEGAAADGAVSQQLEVLKLFIKELETRKQEIDAGVETKASMLQQAHTQVSIHLNSVYVQAKLLEPLADEEPAVAERLDFNAEYQNFLARLQEAEEPLIEVDDVAPLEAIGDHLQSEPPSEETQIRDEAWSQYLQARDRFYEAQTEFDLRSERRREEFSQLLIPADSDEEARHTTREDLDLRWVHRDREITRALIDAEGMVLEARRRARELDVDLADDDISSIFAEYAGGDHGYTLSEERDMIAAVGTSSRLKAWVDETKNAPSPTAGAALDHTALNGIPSVSSPSSPIVPNRLSEDEGWDASEVDAEDSCSIAAEGRRRTRIDQYRRQWERSDEDAEPVVLGSVTMFDNLVSGK</sequence>
<gene>
    <name evidence="2" type="ORF">B0A48_13639</name>
</gene>
<reference evidence="3" key="1">
    <citation type="submission" date="2017-03" db="EMBL/GenBank/DDBJ databases">
        <title>Genomes of endolithic fungi from Antarctica.</title>
        <authorList>
            <person name="Coleine C."/>
            <person name="Masonjones S."/>
            <person name="Stajich J.E."/>
        </authorList>
    </citation>
    <scope>NUCLEOTIDE SEQUENCE [LARGE SCALE GENOMIC DNA]</scope>
    <source>
        <strain evidence="3">CCFEE 5527</strain>
    </source>
</reference>
<organism evidence="2 3">
    <name type="scientific">Cryoendolithus antarcticus</name>
    <dbReference type="NCBI Taxonomy" id="1507870"/>
    <lineage>
        <taxon>Eukaryota</taxon>
        <taxon>Fungi</taxon>
        <taxon>Dikarya</taxon>
        <taxon>Ascomycota</taxon>
        <taxon>Pezizomycotina</taxon>
        <taxon>Dothideomycetes</taxon>
        <taxon>Dothideomycetidae</taxon>
        <taxon>Cladosporiales</taxon>
        <taxon>Cladosporiaceae</taxon>
        <taxon>Cryoendolithus</taxon>
    </lineage>
</organism>
<name>A0A1V8SPG8_9PEZI</name>
<feature type="compositionally biased region" description="Low complexity" evidence="1">
    <location>
        <begin position="34"/>
        <end position="44"/>
    </location>
</feature>
<dbReference type="OrthoDB" id="5391053at2759"/>
<feature type="compositionally biased region" description="Low complexity" evidence="1">
    <location>
        <begin position="89"/>
        <end position="99"/>
    </location>
</feature>
<evidence type="ECO:0000256" key="1">
    <source>
        <dbReference type="SAM" id="MobiDB-lite"/>
    </source>
</evidence>
<feature type="region of interest" description="Disordered" evidence="1">
    <location>
        <begin position="544"/>
        <end position="576"/>
    </location>
</feature>
<comment type="caution">
    <text evidence="2">The sequence shown here is derived from an EMBL/GenBank/DDBJ whole genome shotgun (WGS) entry which is preliminary data.</text>
</comment>
<dbReference type="Proteomes" id="UP000192596">
    <property type="component" value="Unassembled WGS sequence"/>
</dbReference>
<keyword evidence="3" id="KW-1185">Reference proteome</keyword>
<protein>
    <submittedName>
        <fullName evidence="2">Uncharacterized protein</fullName>
    </submittedName>
</protein>
<proteinExistence type="predicted"/>
<feature type="compositionally biased region" description="Basic and acidic residues" evidence="1">
    <location>
        <begin position="17"/>
        <end position="32"/>
    </location>
</feature>
<dbReference type="AlphaFoldDB" id="A0A1V8SPG8"/>
<feature type="compositionally biased region" description="Basic and acidic residues" evidence="1">
    <location>
        <begin position="74"/>
        <end position="86"/>
    </location>
</feature>
<dbReference type="EMBL" id="NAJO01000033">
    <property type="protein sequence ID" value="OQO00950.1"/>
    <property type="molecule type" value="Genomic_DNA"/>
</dbReference>
<feature type="region of interest" description="Disordered" evidence="1">
    <location>
        <begin position="1"/>
        <end position="116"/>
    </location>
</feature>
<evidence type="ECO:0000313" key="3">
    <source>
        <dbReference type="Proteomes" id="UP000192596"/>
    </source>
</evidence>
<evidence type="ECO:0000313" key="2">
    <source>
        <dbReference type="EMBL" id="OQO00950.1"/>
    </source>
</evidence>
<accession>A0A1V8SPG8</accession>